<evidence type="ECO:0008006" key="12">
    <source>
        <dbReference type="Google" id="ProtNLM"/>
    </source>
</evidence>
<organism evidence="11">
    <name type="scientific">uncultured Acidimicrobiales bacterium</name>
    <dbReference type="NCBI Taxonomy" id="310071"/>
    <lineage>
        <taxon>Bacteria</taxon>
        <taxon>Bacillati</taxon>
        <taxon>Actinomycetota</taxon>
        <taxon>Acidimicrobiia</taxon>
        <taxon>Acidimicrobiales</taxon>
        <taxon>environmental samples</taxon>
    </lineage>
</organism>
<keyword evidence="5" id="KW-0808">Transferase</keyword>
<name>A0A6J4ILE6_9ACTN</name>
<sequence>MLVVVAFVNVAWSLDHFGILSTIPHERAFPDRPWFDGWSRWDAHWYRTIADDGYTYTPGQQSPVAFFPSYPLAMRALEWLFRDVLIAGIFITVACGFAVTWLFHRWCLRHLSAASARMAVLALLLYPYAYYLFGAAYGDALFVVAALGAFLLLEDDRPVLAGLVGVIATAGRPVGGAVVAGLTVVMLTRRGVLTGAAQAAGARVRGAVALGRLRIDPRRLRPKDLAVALSVLGLAGYCFYLWRRFDAPLAFVEQTGVPGWDQPPGPRTWFKAYFFEAMQLPQSPLNYVRLGSQAVFTVGALALVPAVIRRFGWGYGVYTLLVVGLPAVASKDFTGMGRYLLAAFPCYAVLGDWLAHVAWVRRLRVPLLAASAAALMLFISAFSRGYYLS</sequence>
<dbReference type="PANTHER" id="PTHR12468">
    <property type="entry name" value="GPI MANNOSYLTRANSFERASE 2"/>
    <property type="match status" value="1"/>
</dbReference>
<dbReference type="PANTHER" id="PTHR12468:SF2">
    <property type="entry name" value="GPI MANNOSYLTRANSFERASE 2"/>
    <property type="match status" value="1"/>
</dbReference>
<keyword evidence="8 10" id="KW-1133">Transmembrane helix</keyword>
<feature type="transmembrane region" description="Helical" evidence="10">
    <location>
        <begin position="84"/>
        <end position="103"/>
    </location>
</feature>
<comment type="pathway">
    <text evidence="2">Glycolipid biosynthesis; glycosylphosphatidylinositol-anchor biosynthesis.</text>
</comment>
<dbReference type="GO" id="GO:0000009">
    <property type="term" value="F:alpha-1,6-mannosyltransferase activity"/>
    <property type="evidence" value="ECO:0007669"/>
    <property type="project" value="InterPro"/>
</dbReference>
<evidence type="ECO:0000313" key="11">
    <source>
        <dbReference type="EMBL" id="CAA9253882.1"/>
    </source>
</evidence>
<accession>A0A6J4ILE6</accession>
<dbReference type="GO" id="GO:0004376">
    <property type="term" value="F:GPI mannosyltransferase activity"/>
    <property type="evidence" value="ECO:0007669"/>
    <property type="project" value="InterPro"/>
</dbReference>
<keyword evidence="9 10" id="KW-0472">Membrane</keyword>
<dbReference type="UniPathway" id="UPA00196"/>
<feature type="transmembrane region" description="Helical" evidence="10">
    <location>
        <begin position="160"/>
        <end position="186"/>
    </location>
</feature>
<dbReference type="GO" id="GO:0031501">
    <property type="term" value="C:mannosyltransferase complex"/>
    <property type="evidence" value="ECO:0007669"/>
    <property type="project" value="TreeGrafter"/>
</dbReference>
<evidence type="ECO:0000256" key="10">
    <source>
        <dbReference type="SAM" id="Phobius"/>
    </source>
</evidence>
<evidence type="ECO:0000256" key="5">
    <source>
        <dbReference type="ARBA" id="ARBA00022679"/>
    </source>
</evidence>
<feature type="transmembrane region" description="Helical" evidence="10">
    <location>
        <begin position="290"/>
        <end position="308"/>
    </location>
</feature>
<evidence type="ECO:0000256" key="9">
    <source>
        <dbReference type="ARBA" id="ARBA00023136"/>
    </source>
</evidence>
<dbReference type="AlphaFoldDB" id="A0A6J4ILE6"/>
<reference evidence="11" key="1">
    <citation type="submission" date="2020-02" db="EMBL/GenBank/DDBJ databases">
        <authorList>
            <person name="Meier V. D."/>
        </authorList>
    </citation>
    <scope>NUCLEOTIDE SEQUENCE</scope>
    <source>
        <strain evidence="11">AVDCRST_MAG50</strain>
    </source>
</reference>
<evidence type="ECO:0000256" key="1">
    <source>
        <dbReference type="ARBA" id="ARBA00004477"/>
    </source>
</evidence>
<protein>
    <recommendedName>
        <fullName evidence="12">Integral membrane protein</fullName>
    </recommendedName>
</protein>
<keyword evidence="3" id="KW-0337">GPI-anchor biosynthesis</keyword>
<proteinExistence type="predicted"/>
<evidence type="ECO:0000256" key="8">
    <source>
        <dbReference type="ARBA" id="ARBA00022989"/>
    </source>
</evidence>
<dbReference type="GO" id="GO:0016020">
    <property type="term" value="C:membrane"/>
    <property type="evidence" value="ECO:0007669"/>
    <property type="project" value="GOC"/>
</dbReference>
<dbReference type="EMBL" id="CADCTF010000114">
    <property type="protein sequence ID" value="CAA9253882.1"/>
    <property type="molecule type" value="Genomic_DNA"/>
</dbReference>
<feature type="transmembrane region" description="Helical" evidence="10">
    <location>
        <begin position="225"/>
        <end position="242"/>
    </location>
</feature>
<keyword evidence="7" id="KW-0256">Endoplasmic reticulum</keyword>
<gene>
    <name evidence="11" type="ORF">AVDCRST_MAG50-2390</name>
</gene>
<evidence type="ECO:0000256" key="3">
    <source>
        <dbReference type="ARBA" id="ARBA00022502"/>
    </source>
</evidence>
<evidence type="ECO:0000256" key="7">
    <source>
        <dbReference type="ARBA" id="ARBA00022824"/>
    </source>
</evidence>
<keyword evidence="6 10" id="KW-0812">Transmembrane</keyword>
<dbReference type="InterPro" id="IPR007315">
    <property type="entry name" value="PIG-V/Gpi18"/>
</dbReference>
<evidence type="ECO:0000256" key="6">
    <source>
        <dbReference type="ARBA" id="ARBA00022692"/>
    </source>
</evidence>
<keyword evidence="4" id="KW-0328">Glycosyltransferase</keyword>
<feature type="transmembrane region" description="Helical" evidence="10">
    <location>
        <begin position="315"/>
        <end position="333"/>
    </location>
</feature>
<evidence type="ECO:0000256" key="4">
    <source>
        <dbReference type="ARBA" id="ARBA00022676"/>
    </source>
</evidence>
<feature type="transmembrane region" description="Helical" evidence="10">
    <location>
        <begin position="367"/>
        <end position="387"/>
    </location>
</feature>
<dbReference type="GO" id="GO:0006506">
    <property type="term" value="P:GPI anchor biosynthetic process"/>
    <property type="evidence" value="ECO:0007669"/>
    <property type="project" value="UniProtKB-UniPathway"/>
</dbReference>
<feature type="transmembrane region" description="Helical" evidence="10">
    <location>
        <begin position="339"/>
        <end position="360"/>
    </location>
</feature>
<evidence type="ECO:0000256" key="2">
    <source>
        <dbReference type="ARBA" id="ARBA00004687"/>
    </source>
</evidence>
<comment type="subcellular location">
    <subcellularLocation>
        <location evidence="1">Endoplasmic reticulum membrane</location>
        <topology evidence="1">Multi-pass membrane protein</topology>
    </subcellularLocation>
</comment>